<keyword evidence="1" id="KW-1133">Transmembrane helix</keyword>
<gene>
    <name evidence="2" type="ORF">INF28_03270</name>
</gene>
<dbReference type="Proteomes" id="UP000806542">
    <property type="component" value="Unassembled WGS sequence"/>
</dbReference>
<proteinExistence type="predicted"/>
<feature type="transmembrane region" description="Helical" evidence="1">
    <location>
        <begin position="89"/>
        <end position="109"/>
    </location>
</feature>
<dbReference type="EMBL" id="JADCKB010000005">
    <property type="protein sequence ID" value="MBE5039483.1"/>
    <property type="molecule type" value="Genomic_DNA"/>
</dbReference>
<reference evidence="2" key="1">
    <citation type="submission" date="2020-10" db="EMBL/GenBank/DDBJ databases">
        <title>ChiBAC.</title>
        <authorList>
            <person name="Zenner C."/>
            <person name="Hitch T.C.A."/>
            <person name="Clavel T."/>
        </authorList>
    </citation>
    <scope>NUCLEOTIDE SEQUENCE</scope>
    <source>
        <strain evidence="2">DSM 107454</strain>
    </source>
</reference>
<evidence type="ECO:0000256" key="1">
    <source>
        <dbReference type="SAM" id="Phobius"/>
    </source>
</evidence>
<dbReference type="RefSeq" id="WP_226392048.1">
    <property type="nucleotide sequence ID" value="NZ_JADCKB010000005.1"/>
</dbReference>
<evidence type="ECO:0008006" key="4">
    <source>
        <dbReference type="Google" id="ProtNLM"/>
    </source>
</evidence>
<protein>
    <recommendedName>
        <fullName evidence="4">Type II secretion system protein GspF domain-containing protein</fullName>
    </recommendedName>
</protein>
<feature type="transmembrane region" description="Helical" evidence="1">
    <location>
        <begin position="115"/>
        <end position="134"/>
    </location>
</feature>
<sequence>MVYFLIFILLTGGFFAVTSQLLGLPPASTSRGIRIAAHKQFSPMHFVNAYFIAPFVKILAPIVRMTDFKEKRMELQLARAGIPLTPKEYVARSYLMAGSALVLSVFLLSVTMRNMLPLAAVLAAVVYFHFNGEVSDRLKEKDRLIESELPKFVRAIVQGLKTEKDVIKLLETYQTIAGEGLKYDIEVLIMDLKSGNYEAAMLAFDKRVGNAYISRLTKALIAVSRGDNQDSTLNYLISDMGLLAKETMQRELNKRPGRVKMLIIPIVLLAVITLFYVIGMHLFRSLGGIM</sequence>
<keyword evidence="3" id="KW-1185">Reference proteome</keyword>
<comment type="caution">
    <text evidence="2">The sequence shown here is derived from an EMBL/GenBank/DDBJ whole genome shotgun (WGS) entry which is preliminary data.</text>
</comment>
<organism evidence="2 3">
    <name type="scientific">Ructibacterium gallinarum</name>
    <dbReference type="NCBI Taxonomy" id="2779355"/>
    <lineage>
        <taxon>Bacteria</taxon>
        <taxon>Bacillati</taxon>
        <taxon>Bacillota</taxon>
        <taxon>Clostridia</taxon>
        <taxon>Eubacteriales</taxon>
        <taxon>Oscillospiraceae</taxon>
        <taxon>Ructibacterium</taxon>
    </lineage>
</organism>
<feature type="transmembrane region" description="Helical" evidence="1">
    <location>
        <begin position="47"/>
        <end position="68"/>
    </location>
</feature>
<evidence type="ECO:0000313" key="2">
    <source>
        <dbReference type="EMBL" id="MBE5039483.1"/>
    </source>
</evidence>
<name>A0A9D5LX69_9FIRM</name>
<dbReference type="AlphaFoldDB" id="A0A9D5LX69"/>
<evidence type="ECO:0000313" key="3">
    <source>
        <dbReference type="Proteomes" id="UP000806542"/>
    </source>
</evidence>
<keyword evidence="1" id="KW-0812">Transmembrane</keyword>
<accession>A0A9D5LX69</accession>
<feature type="transmembrane region" description="Helical" evidence="1">
    <location>
        <begin position="262"/>
        <end position="283"/>
    </location>
</feature>
<keyword evidence="1" id="KW-0472">Membrane</keyword>